<dbReference type="InterPro" id="IPR022791">
    <property type="entry name" value="L-PG_synthase/AglD"/>
</dbReference>
<keyword evidence="2" id="KW-1003">Cell membrane</keyword>
<gene>
    <name evidence="7" type="ORF">GCM10022242_09000</name>
</gene>
<evidence type="ECO:0000256" key="2">
    <source>
        <dbReference type="ARBA" id="ARBA00022475"/>
    </source>
</evidence>
<name>A0ABP7I1B6_9ACTN</name>
<dbReference type="RefSeq" id="WP_344772724.1">
    <property type="nucleotide sequence ID" value="NZ_BAABAH010000002.1"/>
</dbReference>
<sequence length="310" mass="31026">MSRTTLWAWARPLGGVLVLVVVAVRLGGGPFLDGVRAASPAAVVLALAVTAGTTWCCAARWSLLAERLDVPVGVGAAYRACYRSQLLNSVLPGGVLGDVDRAVQHGRDAGAVGRGLRSVLWDRVSGQVAQVAMTVAAAPLLPAPLDAIVLWSSLAAAGFGVVIVLLPAGVGPAVRRELRRAPAAAGVWPRVVGLSALAAGGHVVVFVVAARASGVDAPVTQLVPLALVVLVAAALPLNVAGWGPREGAAAAVFAAAGLGGAAGVEVAVTFGVLSFVATLPGLLALGGRATRPRSVTMVVSESRGEEAARV</sequence>
<comment type="caution">
    <text evidence="7">The sequence shown here is derived from an EMBL/GenBank/DDBJ whole genome shotgun (WGS) entry which is preliminary data.</text>
</comment>
<keyword evidence="3 6" id="KW-0812">Transmembrane</keyword>
<evidence type="ECO:0000256" key="3">
    <source>
        <dbReference type="ARBA" id="ARBA00022692"/>
    </source>
</evidence>
<organism evidence="7 8">
    <name type="scientific">Nocardioides panacisoli</name>
    <dbReference type="NCBI Taxonomy" id="627624"/>
    <lineage>
        <taxon>Bacteria</taxon>
        <taxon>Bacillati</taxon>
        <taxon>Actinomycetota</taxon>
        <taxon>Actinomycetes</taxon>
        <taxon>Propionibacteriales</taxon>
        <taxon>Nocardioidaceae</taxon>
        <taxon>Nocardioides</taxon>
    </lineage>
</organism>
<reference evidence="8" key="1">
    <citation type="journal article" date="2019" name="Int. J. Syst. Evol. Microbiol.">
        <title>The Global Catalogue of Microorganisms (GCM) 10K type strain sequencing project: providing services to taxonomists for standard genome sequencing and annotation.</title>
        <authorList>
            <consortium name="The Broad Institute Genomics Platform"/>
            <consortium name="The Broad Institute Genome Sequencing Center for Infectious Disease"/>
            <person name="Wu L."/>
            <person name="Ma J."/>
        </authorList>
    </citation>
    <scope>NUCLEOTIDE SEQUENCE [LARGE SCALE GENOMIC DNA]</scope>
    <source>
        <strain evidence="8">JCM 16953</strain>
    </source>
</reference>
<keyword evidence="4 6" id="KW-1133">Transmembrane helix</keyword>
<evidence type="ECO:0000256" key="1">
    <source>
        <dbReference type="ARBA" id="ARBA00004651"/>
    </source>
</evidence>
<dbReference type="PANTHER" id="PTHR40277:SF1">
    <property type="entry name" value="BLL5419 PROTEIN"/>
    <property type="match status" value="1"/>
</dbReference>
<evidence type="ECO:0000256" key="5">
    <source>
        <dbReference type="ARBA" id="ARBA00023136"/>
    </source>
</evidence>
<dbReference type="Pfam" id="PF03706">
    <property type="entry name" value="LPG_synthase_TM"/>
    <property type="match status" value="1"/>
</dbReference>
<dbReference type="Proteomes" id="UP001501821">
    <property type="component" value="Unassembled WGS sequence"/>
</dbReference>
<evidence type="ECO:0000256" key="6">
    <source>
        <dbReference type="SAM" id="Phobius"/>
    </source>
</evidence>
<feature type="transmembrane region" description="Helical" evidence="6">
    <location>
        <begin position="148"/>
        <end position="170"/>
    </location>
</feature>
<protein>
    <submittedName>
        <fullName evidence="7">Lysylphosphatidylglycerol synthase transmembrane domain-containing protein</fullName>
    </submittedName>
</protein>
<keyword evidence="8" id="KW-1185">Reference proteome</keyword>
<evidence type="ECO:0000256" key="4">
    <source>
        <dbReference type="ARBA" id="ARBA00022989"/>
    </source>
</evidence>
<keyword evidence="5 6" id="KW-0472">Membrane</keyword>
<accession>A0ABP7I1B6</accession>
<dbReference type="PANTHER" id="PTHR40277">
    <property type="entry name" value="BLL5419 PROTEIN"/>
    <property type="match status" value="1"/>
</dbReference>
<feature type="transmembrane region" description="Helical" evidence="6">
    <location>
        <begin position="222"/>
        <end position="240"/>
    </location>
</feature>
<proteinExistence type="predicted"/>
<feature type="transmembrane region" description="Helical" evidence="6">
    <location>
        <begin position="247"/>
        <end position="264"/>
    </location>
</feature>
<comment type="subcellular location">
    <subcellularLocation>
        <location evidence="1">Cell membrane</location>
        <topology evidence="1">Multi-pass membrane protein</topology>
    </subcellularLocation>
</comment>
<feature type="transmembrane region" description="Helical" evidence="6">
    <location>
        <begin position="270"/>
        <end position="287"/>
    </location>
</feature>
<feature type="transmembrane region" description="Helical" evidence="6">
    <location>
        <begin position="6"/>
        <end position="26"/>
    </location>
</feature>
<evidence type="ECO:0000313" key="7">
    <source>
        <dbReference type="EMBL" id="GAA3808269.1"/>
    </source>
</evidence>
<feature type="transmembrane region" description="Helical" evidence="6">
    <location>
        <begin position="191"/>
        <end position="210"/>
    </location>
</feature>
<dbReference type="EMBL" id="BAABAH010000002">
    <property type="protein sequence ID" value="GAA3808269.1"/>
    <property type="molecule type" value="Genomic_DNA"/>
</dbReference>
<evidence type="ECO:0000313" key="8">
    <source>
        <dbReference type="Proteomes" id="UP001501821"/>
    </source>
</evidence>